<proteinExistence type="predicted"/>
<accession>A0A5D3YJR1</accession>
<comment type="caution">
    <text evidence="1">The sequence shown here is derived from an EMBL/GenBank/DDBJ whole genome shotgun (WGS) entry which is preliminary data.</text>
</comment>
<protein>
    <submittedName>
        <fullName evidence="1">Uncharacterized protein</fullName>
    </submittedName>
</protein>
<dbReference type="Proteomes" id="UP000324595">
    <property type="component" value="Unassembled WGS sequence"/>
</dbReference>
<dbReference type="EMBL" id="VNHY01000002">
    <property type="protein sequence ID" value="TYP93748.1"/>
    <property type="molecule type" value="Genomic_DNA"/>
</dbReference>
<organism evidence="1 2">
    <name type="scientific">Fodinibius salinus</name>
    <dbReference type="NCBI Taxonomy" id="860790"/>
    <lineage>
        <taxon>Bacteria</taxon>
        <taxon>Pseudomonadati</taxon>
        <taxon>Balneolota</taxon>
        <taxon>Balneolia</taxon>
        <taxon>Balneolales</taxon>
        <taxon>Balneolaceae</taxon>
        <taxon>Fodinibius</taxon>
    </lineage>
</organism>
<name>A0A5D3YJR1_9BACT</name>
<evidence type="ECO:0000313" key="2">
    <source>
        <dbReference type="Proteomes" id="UP000324595"/>
    </source>
</evidence>
<dbReference type="AlphaFoldDB" id="A0A5D3YJR1"/>
<gene>
    <name evidence="1" type="ORF">LX73_1458</name>
</gene>
<evidence type="ECO:0000313" key="1">
    <source>
        <dbReference type="EMBL" id="TYP93748.1"/>
    </source>
</evidence>
<keyword evidence="2" id="KW-1185">Reference proteome</keyword>
<sequence length="34" mass="3802">MQSDPTFKEVGYNHVTYDQVTINSEEALVITGSK</sequence>
<reference evidence="1 2" key="1">
    <citation type="submission" date="2019-07" db="EMBL/GenBank/DDBJ databases">
        <title>Genomic Encyclopedia of Archaeal and Bacterial Type Strains, Phase II (KMG-II): from individual species to whole genera.</title>
        <authorList>
            <person name="Goeker M."/>
        </authorList>
    </citation>
    <scope>NUCLEOTIDE SEQUENCE [LARGE SCALE GENOMIC DNA]</scope>
    <source>
        <strain evidence="1 2">DSM 21935</strain>
    </source>
</reference>